<organism evidence="2 3">
    <name type="scientific">Mycena maculata</name>
    <dbReference type="NCBI Taxonomy" id="230809"/>
    <lineage>
        <taxon>Eukaryota</taxon>
        <taxon>Fungi</taxon>
        <taxon>Dikarya</taxon>
        <taxon>Basidiomycota</taxon>
        <taxon>Agaricomycotina</taxon>
        <taxon>Agaricomycetes</taxon>
        <taxon>Agaricomycetidae</taxon>
        <taxon>Agaricales</taxon>
        <taxon>Marasmiineae</taxon>
        <taxon>Mycenaceae</taxon>
        <taxon>Mycena</taxon>
    </lineage>
</organism>
<dbReference type="EMBL" id="JARJLG010000031">
    <property type="protein sequence ID" value="KAJ7767016.1"/>
    <property type="molecule type" value="Genomic_DNA"/>
</dbReference>
<dbReference type="AlphaFoldDB" id="A0AAD7JM93"/>
<feature type="region of interest" description="Disordered" evidence="1">
    <location>
        <begin position="204"/>
        <end position="225"/>
    </location>
</feature>
<evidence type="ECO:0000313" key="3">
    <source>
        <dbReference type="Proteomes" id="UP001215280"/>
    </source>
</evidence>
<feature type="region of interest" description="Disordered" evidence="1">
    <location>
        <begin position="323"/>
        <end position="348"/>
    </location>
</feature>
<name>A0AAD7JM93_9AGAR</name>
<gene>
    <name evidence="2" type="ORF">DFH07DRAFT_1012036</name>
</gene>
<feature type="compositionally biased region" description="Pro residues" evidence="1">
    <location>
        <begin position="68"/>
        <end position="78"/>
    </location>
</feature>
<accession>A0AAD7JM93</accession>
<evidence type="ECO:0000256" key="1">
    <source>
        <dbReference type="SAM" id="MobiDB-lite"/>
    </source>
</evidence>
<evidence type="ECO:0000313" key="2">
    <source>
        <dbReference type="EMBL" id="KAJ7767016.1"/>
    </source>
</evidence>
<feature type="region of interest" description="Disordered" evidence="1">
    <location>
        <begin position="244"/>
        <end position="282"/>
    </location>
</feature>
<comment type="caution">
    <text evidence="2">The sequence shown here is derived from an EMBL/GenBank/DDBJ whole genome shotgun (WGS) entry which is preliminary data.</text>
</comment>
<reference evidence="2" key="1">
    <citation type="submission" date="2023-03" db="EMBL/GenBank/DDBJ databases">
        <title>Massive genome expansion in bonnet fungi (Mycena s.s.) driven by repeated elements and novel gene families across ecological guilds.</title>
        <authorList>
            <consortium name="Lawrence Berkeley National Laboratory"/>
            <person name="Harder C.B."/>
            <person name="Miyauchi S."/>
            <person name="Viragh M."/>
            <person name="Kuo A."/>
            <person name="Thoen E."/>
            <person name="Andreopoulos B."/>
            <person name="Lu D."/>
            <person name="Skrede I."/>
            <person name="Drula E."/>
            <person name="Henrissat B."/>
            <person name="Morin E."/>
            <person name="Kohler A."/>
            <person name="Barry K."/>
            <person name="LaButti K."/>
            <person name="Morin E."/>
            <person name="Salamov A."/>
            <person name="Lipzen A."/>
            <person name="Mereny Z."/>
            <person name="Hegedus B."/>
            <person name="Baldrian P."/>
            <person name="Stursova M."/>
            <person name="Weitz H."/>
            <person name="Taylor A."/>
            <person name="Grigoriev I.V."/>
            <person name="Nagy L.G."/>
            <person name="Martin F."/>
            <person name="Kauserud H."/>
        </authorList>
    </citation>
    <scope>NUCLEOTIDE SEQUENCE</scope>
    <source>
        <strain evidence="2">CBHHK188m</strain>
    </source>
</reference>
<keyword evidence="3" id="KW-1185">Reference proteome</keyword>
<protein>
    <submittedName>
        <fullName evidence="2">Uncharacterized protein</fullName>
    </submittedName>
</protein>
<dbReference type="Proteomes" id="UP001215280">
    <property type="component" value="Unassembled WGS sequence"/>
</dbReference>
<proteinExistence type="predicted"/>
<sequence>MYAQALAPLPNSGRSPVPRTPREFLAEARRAANYPPEPNARTVPLTCGYEYDNMPSWDAQPPAVPHFLPSPPPPPEIAPPKRRPRSTGCGTLIHTGATMAHVWSAPLAGTSAEVIPLDAAYFAAHLTEALRLGACGTCGCVRDGVGCRRCGNALGARLVPCTAHRDTDFVYTFLPCTVWPPLPFVPAPATPLYRTFLPSPLLDDARTPRFRSMRPTPPEETSATQRAELMRIRRTLAPAEALLRAQIPHPDPPDDRPLDGSEGLYTGTEPPRPQRVARNQQQSPDTYLAAFGGEIIRAVDPGVEPPRRQHAARNYLEALRDAYPPIPSLDHMGEGPYAGAEPPRRQEV</sequence>
<feature type="region of interest" description="Disordered" evidence="1">
    <location>
        <begin position="68"/>
        <end position="87"/>
    </location>
</feature>
<feature type="region of interest" description="Disordered" evidence="1">
    <location>
        <begin position="1"/>
        <end position="23"/>
    </location>
</feature>